<evidence type="ECO:0000259" key="1">
    <source>
        <dbReference type="Pfam" id="PF13456"/>
    </source>
</evidence>
<dbReference type="PaxDb" id="3708-A0A078GEV0"/>
<sequence>MINLPPSGLGRSPLYPWLYWHLWKNRNRLVFEGKSCTETELVTKALKDARSWEEASQSDNTSHSPHARSFPPPLRIGQVWTFVDPSGVKVHHHSTNRLHVAAPIVAEALAVNVFSDLKSLVNLLNSSSSTVLLQSVLLDIRVLSCRFDYISFSYVPRLNNVVADSLAKAALSLSVIPPVRE</sequence>
<gene>
    <name evidence="2" type="primary">BnaC05g39720D</name>
    <name evidence="2" type="ORF">GSBRNA2T00023845001</name>
</gene>
<accession>A0A078GEV0</accession>
<evidence type="ECO:0000313" key="3">
    <source>
        <dbReference type="Proteomes" id="UP000028999"/>
    </source>
</evidence>
<dbReference type="CDD" id="cd06222">
    <property type="entry name" value="RNase_H_like"/>
    <property type="match status" value="1"/>
</dbReference>
<evidence type="ECO:0000313" key="2">
    <source>
        <dbReference type="EMBL" id="CDY23622.1"/>
    </source>
</evidence>
<dbReference type="SUPFAM" id="SSF53098">
    <property type="entry name" value="Ribonuclease H-like"/>
    <property type="match status" value="1"/>
</dbReference>
<dbReference type="InterPro" id="IPR044730">
    <property type="entry name" value="RNase_H-like_dom_plant"/>
</dbReference>
<feature type="domain" description="RNase H type-1" evidence="1">
    <location>
        <begin position="111"/>
        <end position="170"/>
    </location>
</feature>
<dbReference type="Gramene" id="CDY23622">
    <property type="protein sequence ID" value="CDY23622"/>
    <property type="gene ID" value="GSBRNA2T00023845001"/>
</dbReference>
<dbReference type="GO" id="GO:0004523">
    <property type="term" value="F:RNA-DNA hybrid ribonuclease activity"/>
    <property type="evidence" value="ECO:0007669"/>
    <property type="project" value="InterPro"/>
</dbReference>
<dbReference type="EMBL" id="LK032145">
    <property type="protein sequence ID" value="CDY23622.1"/>
    <property type="molecule type" value="Genomic_DNA"/>
</dbReference>
<dbReference type="InterPro" id="IPR052929">
    <property type="entry name" value="RNase_H-like_EbsB-rel"/>
</dbReference>
<dbReference type="InterPro" id="IPR002156">
    <property type="entry name" value="RNaseH_domain"/>
</dbReference>
<dbReference type="PANTHER" id="PTHR47074">
    <property type="entry name" value="BNAC02G40300D PROTEIN"/>
    <property type="match status" value="1"/>
</dbReference>
<keyword evidence="3" id="KW-1185">Reference proteome</keyword>
<organism evidence="2 3">
    <name type="scientific">Brassica napus</name>
    <name type="common">Rape</name>
    <dbReference type="NCBI Taxonomy" id="3708"/>
    <lineage>
        <taxon>Eukaryota</taxon>
        <taxon>Viridiplantae</taxon>
        <taxon>Streptophyta</taxon>
        <taxon>Embryophyta</taxon>
        <taxon>Tracheophyta</taxon>
        <taxon>Spermatophyta</taxon>
        <taxon>Magnoliopsida</taxon>
        <taxon>eudicotyledons</taxon>
        <taxon>Gunneridae</taxon>
        <taxon>Pentapetalae</taxon>
        <taxon>rosids</taxon>
        <taxon>malvids</taxon>
        <taxon>Brassicales</taxon>
        <taxon>Brassicaceae</taxon>
        <taxon>Brassiceae</taxon>
        <taxon>Brassica</taxon>
    </lineage>
</organism>
<name>A0A078GEV0_BRANA</name>
<protein>
    <submittedName>
        <fullName evidence="2">BnaC05g39720D protein</fullName>
    </submittedName>
</protein>
<dbReference type="Pfam" id="PF13456">
    <property type="entry name" value="RVT_3"/>
    <property type="match status" value="1"/>
</dbReference>
<dbReference type="GO" id="GO:0003676">
    <property type="term" value="F:nucleic acid binding"/>
    <property type="evidence" value="ECO:0007669"/>
    <property type="project" value="InterPro"/>
</dbReference>
<dbReference type="OMA" id="VAPWILW"/>
<proteinExistence type="predicted"/>
<dbReference type="InterPro" id="IPR012337">
    <property type="entry name" value="RNaseH-like_sf"/>
</dbReference>
<dbReference type="Gene3D" id="3.30.420.10">
    <property type="entry name" value="Ribonuclease H-like superfamily/Ribonuclease H"/>
    <property type="match status" value="1"/>
</dbReference>
<dbReference type="Proteomes" id="UP000028999">
    <property type="component" value="Unassembled WGS sequence"/>
</dbReference>
<dbReference type="PANTHER" id="PTHR47074:SF49">
    <property type="entry name" value="POLYNUCLEOTIDYL TRANSFERASE, RIBONUCLEASE H-LIKE SUPERFAMILY PROTEIN"/>
    <property type="match status" value="1"/>
</dbReference>
<dbReference type="InterPro" id="IPR036397">
    <property type="entry name" value="RNaseH_sf"/>
</dbReference>
<reference evidence="2 3" key="1">
    <citation type="journal article" date="2014" name="Science">
        <title>Plant genetics. Early allopolyploid evolution in the post-Neolithic Brassica napus oilseed genome.</title>
        <authorList>
            <person name="Chalhoub B."/>
            <person name="Denoeud F."/>
            <person name="Liu S."/>
            <person name="Parkin I.A."/>
            <person name="Tang H."/>
            <person name="Wang X."/>
            <person name="Chiquet J."/>
            <person name="Belcram H."/>
            <person name="Tong C."/>
            <person name="Samans B."/>
            <person name="Correa M."/>
            <person name="Da Silva C."/>
            <person name="Just J."/>
            <person name="Falentin C."/>
            <person name="Koh C.S."/>
            <person name="Le Clainche I."/>
            <person name="Bernard M."/>
            <person name="Bento P."/>
            <person name="Noel B."/>
            <person name="Labadie K."/>
            <person name="Alberti A."/>
            <person name="Charles M."/>
            <person name="Arnaud D."/>
            <person name="Guo H."/>
            <person name="Daviaud C."/>
            <person name="Alamery S."/>
            <person name="Jabbari K."/>
            <person name="Zhao M."/>
            <person name="Edger P.P."/>
            <person name="Chelaifa H."/>
            <person name="Tack D."/>
            <person name="Lassalle G."/>
            <person name="Mestiri I."/>
            <person name="Schnel N."/>
            <person name="Le Paslier M.C."/>
            <person name="Fan G."/>
            <person name="Renault V."/>
            <person name="Bayer P.E."/>
            <person name="Golicz A.A."/>
            <person name="Manoli S."/>
            <person name="Lee T.H."/>
            <person name="Thi V.H."/>
            <person name="Chalabi S."/>
            <person name="Hu Q."/>
            <person name="Fan C."/>
            <person name="Tollenaere R."/>
            <person name="Lu Y."/>
            <person name="Battail C."/>
            <person name="Shen J."/>
            <person name="Sidebottom C.H."/>
            <person name="Wang X."/>
            <person name="Canaguier A."/>
            <person name="Chauveau A."/>
            <person name="Berard A."/>
            <person name="Deniot G."/>
            <person name="Guan M."/>
            <person name="Liu Z."/>
            <person name="Sun F."/>
            <person name="Lim Y.P."/>
            <person name="Lyons E."/>
            <person name="Town C.D."/>
            <person name="Bancroft I."/>
            <person name="Wang X."/>
            <person name="Meng J."/>
            <person name="Ma J."/>
            <person name="Pires J.C."/>
            <person name="King G.J."/>
            <person name="Brunel D."/>
            <person name="Delourme R."/>
            <person name="Renard M."/>
            <person name="Aury J.M."/>
            <person name="Adams K.L."/>
            <person name="Batley J."/>
            <person name="Snowdon R.J."/>
            <person name="Tost J."/>
            <person name="Edwards D."/>
            <person name="Zhou Y."/>
            <person name="Hua W."/>
            <person name="Sharpe A.G."/>
            <person name="Paterson A.H."/>
            <person name="Guan C."/>
            <person name="Wincker P."/>
        </authorList>
    </citation>
    <scope>NUCLEOTIDE SEQUENCE [LARGE SCALE GENOMIC DNA]</scope>
    <source>
        <strain evidence="3">cv. Darmor-bzh</strain>
    </source>
</reference>
<dbReference type="AlphaFoldDB" id="A0A078GEV0"/>